<evidence type="ECO:0000259" key="4">
    <source>
        <dbReference type="PROSITE" id="PS50943"/>
    </source>
</evidence>
<feature type="domain" description="HTH cro/C1-type" evidence="4">
    <location>
        <begin position="14"/>
        <end position="68"/>
    </location>
</feature>
<dbReference type="InterPro" id="IPR014710">
    <property type="entry name" value="RmlC-like_jellyroll"/>
</dbReference>
<name>A0ABY4ED24_VITST</name>
<dbReference type="SUPFAM" id="SSF47413">
    <property type="entry name" value="lambda repressor-like DNA-binding domains"/>
    <property type="match status" value="1"/>
</dbReference>
<dbReference type="Pfam" id="PF01381">
    <property type="entry name" value="HTH_3"/>
    <property type="match status" value="1"/>
</dbReference>
<protein>
    <submittedName>
        <fullName evidence="5">XRE family transcriptional regulator</fullName>
    </submittedName>
</protein>
<dbReference type="InterPro" id="IPR013096">
    <property type="entry name" value="Cupin_2"/>
</dbReference>
<dbReference type="Pfam" id="PF07883">
    <property type="entry name" value="Cupin_2"/>
    <property type="match status" value="1"/>
</dbReference>
<keyword evidence="6" id="KW-1185">Reference proteome</keyword>
<dbReference type="EMBL" id="CP091512">
    <property type="protein sequence ID" value="UOO93320.1"/>
    <property type="molecule type" value="Genomic_DNA"/>
</dbReference>
<keyword evidence="2" id="KW-0238">DNA-binding</keyword>
<dbReference type="InterPro" id="IPR011051">
    <property type="entry name" value="RmlC_Cupin_sf"/>
</dbReference>
<accession>A0ABY4ED24</accession>
<dbReference type="SUPFAM" id="SSF51182">
    <property type="entry name" value="RmlC-like cupins"/>
    <property type="match status" value="1"/>
</dbReference>
<dbReference type="InterPro" id="IPR010982">
    <property type="entry name" value="Lambda_DNA-bd_dom_sf"/>
</dbReference>
<evidence type="ECO:0000313" key="6">
    <source>
        <dbReference type="Proteomes" id="UP000832034"/>
    </source>
</evidence>
<evidence type="ECO:0000313" key="5">
    <source>
        <dbReference type="EMBL" id="UOO93320.1"/>
    </source>
</evidence>
<organism evidence="5 6">
    <name type="scientific">Vitreoscilla stercoraria</name>
    <dbReference type="NCBI Taxonomy" id="61"/>
    <lineage>
        <taxon>Bacteria</taxon>
        <taxon>Pseudomonadati</taxon>
        <taxon>Pseudomonadota</taxon>
        <taxon>Betaproteobacteria</taxon>
        <taxon>Neisseriales</taxon>
        <taxon>Neisseriaceae</taxon>
        <taxon>Vitreoscilla</taxon>
    </lineage>
</organism>
<evidence type="ECO:0000256" key="3">
    <source>
        <dbReference type="ARBA" id="ARBA00023163"/>
    </source>
</evidence>
<dbReference type="PANTHER" id="PTHR46797">
    <property type="entry name" value="HTH-TYPE TRANSCRIPTIONAL REGULATOR"/>
    <property type="match status" value="1"/>
</dbReference>
<dbReference type="RefSeq" id="WP_019957670.1">
    <property type="nucleotide sequence ID" value="NZ_CP091512.1"/>
</dbReference>
<keyword evidence="1" id="KW-0805">Transcription regulation</keyword>
<evidence type="ECO:0000256" key="1">
    <source>
        <dbReference type="ARBA" id="ARBA00023015"/>
    </source>
</evidence>
<reference evidence="5" key="2">
    <citation type="journal article" date="2022" name="Res Sq">
        <title>Evolution of multicellular longitudinally dividing oral cavity symbionts (Neisseriaceae).</title>
        <authorList>
            <person name="Nyongesa S."/>
            <person name="Weber P."/>
            <person name="Bernet E."/>
            <person name="Pullido F."/>
            <person name="Nieckarz M."/>
            <person name="Delaby M."/>
            <person name="Nieves C."/>
            <person name="Viehboeck T."/>
            <person name="Krause N."/>
            <person name="Rivera-Millot A."/>
            <person name="Nakamura A."/>
            <person name="Vischer N."/>
            <person name="VanNieuwenhze M."/>
            <person name="Brun Y."/>
            <person name="Cava F."/>
            <person name="Bulgheresi S."/>
            <person name="Veyrier F."/>
        </authorList>
    </citation>
    <scope>NUCLEOTIDE SEQUENCE</scope>
    <source>
        <strain evidence="5">SAG 1488-6</strain>
    </source>
</reference>
<gene>
    <name evidence="5" type="ORF">LVJ81_04635</name>
</gene>
<keyword evidence="3" id="KW-0804">Transcription</keyword>
<reference evidence="5" key="1">
    <citation type="submission" date="2021-12" db="EMBL/GenBank/DDBJ databases">
        <authorList>
            <person name="Veyrier F.J."/>
        </authorList>
    </citation>
    <scope>NUCLEOTIDE SEQUENCE</scope>
    <source>
        <strain evidence="5">SAG 1488-6</strain>
    </source>
</reference>
<dbReference type="InterPro" id="IPR001387">
    <property type="entry name" value="Cro/C1-type_HTH"/>
</dbReference>
<dbReference type="CDD" id="cd02209">
    <property type="entry name" value="cupin_XRE_C"/>
    <property type="match status" value="1"/>
</dbReference>
<dbReference type="Gene3D" id="2.60.120.10">
    <property type="entry name" value="Jelly Rolls"/>
    <property type="match status" value="1"/>
</dbReference>
<dbReference type="PANTHER" id="PTHR46797:SF23">
    <property type="entry name" value="HTH-TYPE TRANSCRIPTIONAL REGULATOR SUTR"/>
    <property type="match status" value="1"/>
</dbReference>
<dbReference type="PROSITE" id="PS50943">
    <property type="entry name" value="HTH_CROC1"/>
    <property type="match status" value="1"/>
</dbReference>
<dbReference type="Gene3D" id="1.10.260.40">
    <property type="entry name" value="lambda repressor-like DNA-binding domains"/>
    <property type="match status" value="1"/>
</dbReference>
<dbReference type="SMART" id="SM00530">
    <property type="entry name" value="HTH_XRE"/>
    <property type="match status" value="1"/>
</dbReference>
<proteinExistence type="predicted"/>
<sequence length="181" mass="20579">MSNDSFKAHIAQHLKSLRQQQGLSLDATAKQTGISKAMLGQIEREESSPTIATLWKIASGLHTSFSAFFAEAAKQYEQEWAFPDDENMKVKTLFPFQADTGLEMFEITLHDFHQQMSSPHSTGVVEYVYVLQGQLQVFFEQSWHVLQTGDSVRFFADQIHGYEALSDKTVFHNTICYLPTH</sequence>
<dbReference type="CDD" id="cd00093">
    <property type="entry name" value="HTH_XRE"/>
    <property type="match status" value="1"/>
</dbReference>
<dbReference type="InterPro" id="IPR050807">
    <property type="entry name" value="TransReg_Diox_bact_type"/>
</dbReference>
<dbReference type="Proteomes" id="UP000832034">
    <property type="component" value="Chromosome"/>
</dbReference>
<evidence type="ECO:0000256" key="2">
    <source>
        <dbReference type="ARBA" id="ARBA00023125"/>
    </source>
</evidence>